<dbReference type="PANTHER" id="PTHR11405:SF53">
    <property type="entry name" value="CARBAMOYL-PHOSPHATE SYNTHASE [AMMONIA], MITOCHONDRIAL"/>
    <property type="match status" value="1"/>
</dbReference>
<feature type="binding site" evidence="16">
    <location>
        <position position="215"/>
    </location>
    <ligand>
        <name>ATP</name>
        <dbReference type="ChEBI" id="CHEBI:30616"/>
        <label>1</label>
    </ligand>
</feature>
<dbReference type="Gene3D" id="3.40.50.20">
    <property type="match status" value="2"/>
</dbReference>
<organism evidence="19 20">
    <name type="scientific">Candidatus Hydrogenisulfobacillus filiaventi</name>
    <dbReference type="NCBI Taxonomy" id="2707344"/>
    <lineage>
        <taxon>Bacteria</taxon>
        <taxon>Bacillati</taxon>
        <taxon>Bacillota</taxon>
        <taxon>Clostridia</taxon>
        <taxon>Eubacteriales</taxon>
        <taxon>Clostridiales Family XVII. Incertae Sedis</taxon>
        <taxon>Candidatus Hydrogenisulfobacillus</taxon>
    </lineage>
</organism>
<dbReference type="NCBIfam" id="TIGR01369">
    <property type="entry name" value="CPSaseII_lrg"/>
    <property type="match status" value="1"/>
</dbReference>
<proteinExistence type="inferred from homology"/>
<evidence type="ECO:0000256" key="12">
    <source>
        <dbReference type="ARBA" id="ARBA00022975"/>
    </source>
</evidence>
<comment type="pathway">
    <text evidence="2 16">Amino-acid biosynthesis; L-arginine biosynthesis; carbamoyl phosphate from bicarbonate: step 1/1.</text>
</comment>
<dbReference type="Proteomes" id="UP000503399">
    <property type="component" value="Chromosome"/>
</dbReference>
<evidence type="ECO:0000256" key="13">
    <source>
        <dbReference type="ARBA" id="ARBA00023211"/>
    </source>
</evidence>
<keyword evidence="8 16" id="KW-0677">Repeat</keyword>
<feature type="binding site" evidence="16">
    <location>
        <position position="710"/>
    </location>
    <ligand>
        <name>ATP</name>
        <dbReference type="ChEBI" id="CHEBI:30616"/>
        <label>2</label>
    </ligand>
</feature>
<feature type="binding site" evidence="16">
    <location>
        <position position="834"/>
    </location>
    <ligand>
        <name>Mn(2+)</name>
        <dbReference type="ChEBI" id="CHEBI:29035"/>
        <label>4</label>
    </ligand>
</feature>
<dbReference type="GO" id="GO:0006526">
    <property type="term" value="P:L-arginine biosynthetic process"/>
    <property type="evidence" value="ECO:0007669"/>
    <property type="project" value="UniProtKB-UniRule"/>
</dbReference>
<feature type="binding site" evidence="16">
    <location>
        <position position="834"/>
    </location>
    <ligand>
        <name>ATP</name>
        <dbReference type="ChEBI" id="CHEBI:30616"/>
        <label>2</label>
    </ligand>
</feature>
<keyword evidence="11" id="KW-0460">Magnesium</keyword>
<dbReference type="UniPathway" id="UPA00068">
    <property type="reaction ID" value="UER00171"/>
</dbReference>
<comment type="domain">
    <text evidence="16">The large subunit is composed of 2 ATP-grasp domains that are involved in binding the 2 ATP molecules needed for carbamoyl phosphate synthesis. The N-terminal ATP-grasp domain (referred to as the carboxyphosphate synthetic component) catalyzes the ATP-dependent phosphorylation of hydrogencarbonate to carboxyphosphate and the subsequent nucleophilic attack by ammonia to form a carbamate intermediate. The C-terminal ATP-grasp domain (referred to as the carbamoyl phosphate synthetic component) then catalyzes the phosphorylation of carbamate with the second ATP to form the end product carbamoyl phosphate. The reactive and unstable enzyme intermediates are sequentially channeled from one active site to the next through the interior of the protein over a distance of at least 96 A.</text>
</comment>
<dbReference type="PROSITE" id="PS51855">
    <property type="entry name" value="MGS"/>
    <property type="match status" value="1"/>
</dbReference>
<dbReference type="InterPro" id="IPR005480">
    <property type="entry name" value="CPSase_lsu_oligo"/>
</dbReference>
<feature type="binding site" evidence="16">
    <location>
        <position position="834"/>
    </location>
    <ligand>
        <name>Mg(2+)</name>
        <dbReference type="ChEBI" id="CHEBI:18420"/>
        <label>4</label>
    </ligand>
</feature>
<feature type="binding site" evidence="16">
    <location>
        <position position="129"/>
    </location>
    <ligand>
        <name>ATP</name>
        <dbReference type="ChEBI" id="CHEBI:30616"/>
        <label>1</label>
    </ligand>
</feature>
<dbReference type="HAMAP" id="MF_01210_B">
    <property type="entry name" value="CPSase_L_chain_B"/>
    <property type="match status" value="1"/>
</dbReference>
<evidence type="ECO:0000256" key="4">
    <source>
        <dbReference type="ARBA" id="ARBA00022571"/>
    </source>
</evidence>
<gene>
    <name evidence="19" type="primary">pyrAB</name>
    <name evidence="16" type="synonym">carB</name>
    <name evidence="19" type="ORF">R50_0986</name>
</gene>
<feature type="binding site" evidence="16">
    <location>
        <position position="175"/>
    </location>
    <ligand>
        <name>ATP</name>
        <dbReference type="ChEBI" id="CHEBI:30616"/>
        <label>1</label>
    </ligand>
</feature>
<feature type="binding site" evidence="16">
    <location>
        <position position="822"/>
    </location>
    <ligand>
        <name>ATP</name>
        <dbReference type="ChEBI" id="CHEBI:30616"/>
        <label>2</label>
    </ligand>
</feature>
<dbReference type="InterPro" id="IPR058047">
    <property type="entry name" value="CPSase_preATP-grasp"/>
</dbReference>
<dbReference type="GO" id="GO:0044205">
    <property type="term" value="P:'de novo' UMP biosynthetic process"/>
    <property type="evidence" value="ECO:0007669"/>
    <property type="project" value="UniProtKB-UniRule"/>
</dbReference>
<dbReference type="SMART" id="SM01096">
    <property type="entry name" value="CPSase_L_D3"/>
    <property type="match status" value="1"/>
</dbReference>
<evidence type="ECO:0000259" key="17">
    <source>
        <dbReference type="PROSITE" id="PS50975"/>
    </source>
</evidence>
<dbReference type="InterPro" id="IPR011607">
    <property type="entry name" value="MGS-like_dom"/>
</dbReference>
<dbReference type="FunFam" id="3.40.50.20:FF:000001">
    <property type="entry name" value="Carbamoyl-phosphate synthase large chain"/>
    <property type="match status" value="2"/>
</dbReference>
<dbReference type="InterPro" id="IPR036914">
    <property type="entry name" value="MGS-like_dom_sf"/>
</dbReference>
<comment type="caution">
    <text evidence="16">Lacks conserved residue(s) required for the propagation of feature annotation.</text>
</comment>
<feature type="binding site" evidence="16">
    <location>
        <position position="297"/>
    </location>
    <ligand>
        <name>ATP</name>
        <dbReference type="ChEBI" id="CHEBI:30616"/>
        <label>1</label>
    </ligand>
</feature>
<dbReference type="NCBIfam" id="NF009455">
    <property type="entry name" value="PRK12815.1"/>
    <property type="match status" value="1"/>
</dbReference>
<feature type="binding site" evidence="16">
    <location>
        <position position="822"/>
    </location>
    <ligand>
        <name>Mn(2+)</name>
        <dbReference type="ChEBI" id="CHEBI:29035"/>
        <label>3</label>
    </ligand>
</feature>
<dbReference type="GO" id="GO:0005737">
    <property type="term" value="C:cytoplasm"/>
    <property type="evidence" value="ECO:0007669"/>
    <property type="project" value="TreeGrafter"/>
</dbReference>
<dbReference type="Gene3D" id="3.40.50.1380">
    <property type="entry name" value="Methylglyoxal synthase-like domain"/>
    <property type="match status" value="1"/>
</dbReference>
<dbReference type="NCBIfam" id="NF003671">
    <property type="entry name" value="PRK05294.1"/>
    <property type="match status" value="1"/>
</dbReference>
<feature type="binding site" evidence="16">
    <location>
        <position position="297"/>
    </location>
    <ligand>
        <name>Mg(2+)</name>
        <dbReference type="ChEBI" id="CHEBI:18420"/>
        <label>2</label>
    </ligand>
</feature>
<dbReference type="SUPFAM" id="SSF52440">
    <property type="entry name" value="PreATP-grasp domain"/>
    <property type="match status" value="2"/>
</dbReference>
<feature type="region of interest" description="Carboxyphosphate synthetic domain" evidence="16">
    <location>
        <begin position="1"/>
        <end position="400"/>
    </location>
</feature>
<feature type="domain" description="ATP-grasp" evidence="17">
    <location>
        <begin position="133"/>
        <end position="326"/>
    </location>
</feature>
<dbReference type="GO" id="GO:0046872">
    <property type="term" value="F:metal ion binding"/>
    <property type="evidence" value="ECO:0007669"/>
    <property type="project" value="UniProtKB-KW"/>
</dbReference>
<feature type="binding site" evidence="16">
    <location>
        <position position="284"/>
    </location>
    <ligand>
        <name>Mg(2+)</name>
        <dbReference type="ChEBI" id="CHEBI:18420"/>
        <label>1</label>
    </ligand>
</feature>
<dbReference type="GO" id="GO:0005524">
    <property type="term" value="F:ATP binding"/>
    <property type="evidence" value="ECO:0007669"/>
    <property type="project" value="UniProtKB-UniRule"/>
</dbReference>
<keyword evidence="20" id="KW-1185">Reference proteome</keyword>
<protein>
    <recommendedName>
        <fullName evidence="16">Carbamoyl phosphate synthase large chain</fullName>
        <ecNumber evidence="16">6.3.4.16</ecNumber>
        <ecNumber evidence="16">6.3.5.5</ecNumber>
    </recommendedName>
    <alternativeName>
        <fullName evidence="16">Carbamoyl phosphate synthetase ammonia chain</fullName>
    </alternativeName>
</protein>
<feature type="region of interest" description="Allosteric domain" evidence="16">
    <location>
        <begin position="931"/>
        <end position="1087"/>
    </location>
</feature>
<dbReference type="KEGG" id="hfv:R50_0986"/>
<evidence type="ECO:0000256" key="16">
    <source>
        <dbReference type="HAMAP-Rule" id="MF_01210"/>
    </source>
</evidence>
<sequence>MPKRADLKRVLVIGSGPIVIGQAAEFDYAGTQACRALKEEGLEVILVNSNPATIMTDLSVADRVYIEPLTVSFLAYILAQERPDGIVATLGGQMGLNLATELARAGILADLGVELLGTPLAAIEQAEDREQFRRLMLELGHPIAASRTVTSVEEGLAFAEELGYPVVLRPAYTLGGSGGGFAHSREELLLRLPHALAASPIGQVLVEESIAGWKEIEYEVIRDSADNAITVCNMENFDPVGVHTGDSIVVAPSQTLSDDEYQLLRSAALDIVRHLGVAGGCNIQYALHPDGRYRVIEVNPRVSRSSALASKATGYPIARVAAKIAVGLTLPEIVNSVTGDTTAAFEPALDYVVVKIPRWPFDKFGEADRTLGTQMKATGEVMAIERTFPAALQKAVRSLEVKRDGLFGPEEAALEDARLVAEAVEPTDRRLFLLAEVLRRGLATPAQLAARTGIDRWFLDQLAVLAREARQLAAGPDAWREAGTLSRLKALGFTDSQIARLAGTDPAAVRARRQELGLSPVFKIVDTCAGEFPARTPYFYSAYDQEQETPRLDGQTVLVLGSGPIRIGQGIEFDAASVYAVEALRKLGYRTLIVNSNPETVSTDFNTADRLYFDPLTLEDVLHILDHERPLGVLAQFGGQTALNLAQGLAREGVPLLGTPWEGMAAAEDRQRFDALLGRLGLERPPGRTAESPEAARAAAAAIGYPVLVRPSFVLGGRAMEIVESREDLEAYLSRAEEMGPGQPLLIDRYINGLELEVDAVSDGEKVVIPAIMEHVERAGVHSGDSVAVLPARLDPALEQEVVRYTIALARGLGIKGLLNIQFVAAGGRLYVIEANPRASRTVPFVTKATGVPLVELAIRAALGQGLGEEWPHGLVPPPPFYAVKMPVFSFGKLTRVETALGPEMKSTGEVMGIDRDFGTALYKALLAGGFRLPAGGRILATIADADKEEALPILAELARLGYKLFATAGTMARLSLAGVPATPVPRLGERRPHLVDLIRQGHFDLVINTITRGDRQEDEGFYIRRAAVERGILCLTSLDTAKAAIEALLARARRPLAVRALNDWMAEARRRRGPAAAASTEREAGR</sequence>
<dbReference type="EMBL" id="LR778114">
    <property type="protein sequence ID" value="CAB1128492.1"/>
    <property type="molecule type" value="Genomic_DNA"/>
</dbReference>
<comment type="cofactor">
    <cofactor evidence="1">
        <name>Mn(2+)</name>
        <dbReference type="ChEBI" id="CHEBI:29035"/>
    </cofactor>
</comment>
<dbReference type="Gene3D" id="3.30.470.20">
    <property type="entry name" value="ATP-grasp fold, B domain"/>
    <property type="match status" value="2"/>
</dbReference>
<feature type="binding site" evidence="16">
    <location>
        <position position="284"/>
    </location>
    <ligand>
        <name>ATP</name>
        <dbReference type="ChEBI" id="CHEBI:30616"/>
        <label>1</label>
    </ligand>
</feature>
<dbReference type="Pfam" id="PF02786">
    <property type="entry name" value="CPSase_L_D2"/>
    <property type="match status" value="2"/>
</dbReference>
<feature type="domain" description="MGS-like" evidence="18">
    <location>
        <begin position="931"/>
        <end position="1072"/>
    </location>
</feature>
<evidence type="ECO:0000256" key="10">
    <source>
        <dbReference type="ARBA" id="ARBA00022840"/>
    </source>
</evidence>
<feature type="binding site" evidence="16">
    <location>
        <position position="284"/>
    </location>
    <ligand>
        <name>Mn(2+)</name>
        <dbReference type="ChEBI" id="CHEBI:29035"/>
        <label>1</label>
    </ligand>
</feature>
<dbReference type="Pfam" id="PF25596">
    <property type="entry name" value="CPSase_L_D1"/>
    <property type="match status" value="2"/>
</dbReference>
<evidence type="ECO:0000256" key="11">
    <source>
        <dbReference type="ARBA" id="ARBA00022842"/>
    </source>
</evidence>
<dbReference type="FunFam" id="3.30.470.20:FF:000001">
    <property type="entry name" value="Carbamoyl-phosphate synthase large chain"/>
    <property type="match status" value="1"/>
</dbReference>
<evidence type="ECO:0000256" key="5">
    <source>
        <dbReference type="ARBA" id="ARBA00022598"/>
    </source>
</evidence>
<feature type="binding site" evidence="16">
    <location>
        <position position="241"/>
    </location>
    <ligand>
        <name>ATP</name>
        <dbReference type="ChEBI" id="CHEBI:30616"/>
        <label>1</label>
    </ligand>
</feature>
<evidence type="ECO:0000256" key="2">
    <source>
        <dbReference type="ARBA" id="ARBA00005077"/>
    </source>
</evidence>
<dbReference type="SUPFAM" id="SSF56059">
    <property type="entry name" value="Glutathione synthetase ATP-binding domain-like"/>
    <property type="match status" value="2"/>
</dbReference>
<reference evidence="19 20" key="1">
    <citation type="submission" date="2020-02" db="EMBL/GenBank/DDBJ databases">
        <authorList>
            <person name="Hogendoorn C."/>
        </authorList>
    </citation>
    <scope>NUCLEOTIDE SEQUENCE [LARGE SCALE GENOMIC DNA]</scope>
    <source>
        <strain evidence="19">R501</strain>
    </source>
</reference>
<keyword evidence="13" id="KW-0464">Manganese</keyword>
<keyword evidence="4 16" id="KW-0055">Arginine biosynthesis</keyword>
<keyword evidence="10 16" id="KW-0067">ATP-binding</keyword>
<comment type="catalytic activity">
    <reaction evidence="15 16">
        <text>hydrogencarbonate + L-glutamine + 2 ATP + H2O = carbamoyl phosphate + L-glutamate + 2 ADP + phosphate + 2 H(+)</text>
        <dbReference type="Rhea" id="RHEA:18633"/>
        <dbReference type="ChEBI" id="CHEBI:15377"/>
        <dbReference type="ChEBI" id="CHEBI:15378"/>
        <dbReference type="ChEBI" id="CHEBI:17544"/>
        <dbReference type="ChEBI" id="CHEBI:29985"/>
        <dbReference type="ChEBI" id="CHEBI:30616"/>
        <dbReference type="ChEBI" id="CHEBI:43474"/>
        <dbReference type="ChEBI" id="CHEBI:58228"/>
        <dbReference type="ChEBI" id="CHEBI:58359"/>
        <dbReference type="ChEBI" id="CHEBI:456216"/>
        <dbReference type="EC" id="6.3.5.5"/>
    </reaction>
</comment>
<comment type="similarity">
    <text evidence="3 16">Belongs to the CarB family.</text>
</comment>
<evidence type="ECO:0000256" key="1">
    <source>
        <dbReference type="ARBA" id="ARBA00001936"/>
    </source>
</evidence>
<feature type="binding site" evidence="16">
    <location>
        <position position="169"/>
    </location>
    <ligand>
        <name>ATP</name>
        <dbReference type="ChEBI" id="CHEBI:30616"/>
        <label>1</label>
    </ligand>
</feature>
<evidence type="ECO:0000313" key="19">
    <source>
        <dbReference type="EMBL" id="CAB1128492.1"/>
    </source>
</evidence>
<dbReference type="FunFam" id="3.30.470.20:FF:000026">
    <property type="entry name" value="Carbamoyl-phosphate synthase large chain"/>
    <property type="match status" value="1"/>
</dbReference>
<comment type="catalytic activity">
    <reaction evidence="14 16">
        <text>hydrogencarbonate + NH4(+) + 2 ATP = carbamoyl phosphate + 2 ADP + phosphate + 2 H(+)</text>
        <dbReference type="Rhea" id="RHEA:18029"/>
        <dbReference type="ChEBI" id="CHEBI:15378"/>
        <dbReference type="ChEBI" id="CHEBI:17544"/>
        <dbReference type="ChEBI" id="CHEBI:28938"/>
        <dbReference type="ChEBI" id="CHEBI:30616"/>
        <dbReference type="ChEBI" id="CHEBI:43474"/>
        <dbReference type="ChEBI" id="CHEBI:58228"/>
        <dbReference type="ChEBI" id="CHEBI:456216"/>
        <dbReference type="EC" id="6.3.4.16"/>
    </reaction>
</comment>
<feature type="binding site" evidence="16">
    <location>
        <position position="297"/>
    </location>
    <ligand>
        <name>Mg(2+)</name>
        <dbReference type="ChEBI" id="CHEBI:18420"/>
        <label>1</label>
    </ligand>
</feature>
<dbReference type="AlphaFoldDB" id="A0A6F8ZGA1"/>
<feature type="binding site" evidence="16">
    <location>
        <position position="242"/>
    </location>
    <ligand>
        <name>ATP</name>
        <dbReference type="ChEBI" id="CHEBI:30616"/>
        <label>1</label>
    </ligand>
</feature>
<feature type="binding site" evidence="16">
    <location>
        <position position="834"/>
    </location>
    <ligand>
        <name>Mn(2+)</name>
        <dbReference type="ChEBI" id="CHEBI:29035"/>
        <label>3</label>
    </ligand>
</feature>
<feature type="binding site" evidence="16">
    <location>
        <position position="751"/>
    </location>
    <ligand>
        <name>ATP</name>
        <dbReference type="ChEBI" id="CHEBI:30616"/>
        <label>2</label>
    </ligand>
</feature>
<dbReference type="GO" id="GO:0004088">
    <property type="term" value="F:carbamoyl-phosphate synthase (glutamine-hydrolyzing) activity"/>
    <property type="evidence" value="ECO:0007669"/>
    <property type="project" value="UniProtKB-UniRule"/>
</dbReference>
<feature type="binding site" evidence="16">
    <location>
        <position position="297"/>
    </location>
    <ligand>
        <name>Mn(2+)</name>
        <dbReference type="ChEBI" id="CHEBI:29035"/>
        <label>2</label>
    </ligand>
</feature>
<dbReference type="InterPro" id="IPR033937">
    <property type="entry name" value="MGS_CPS_CarB"/>
</dbReference>
<dbReference type="SUPFAM" id="SSF48108">
    <property type="entry name" value="Carbamoyl phosphate synthetase, large subunit connection domain"/>
    <property type="match status" value="1"/>
</dbReference>
<evidence type="ECO:0000256" key="14">
    <source>
        <dbReference type="ARBA" id="ARBA00047359"/>
    </source>
</evidence>
<dbReference type="PROSITE" id="PS00867">
    <property type="entry name" value="CPSASE_2"/>
    <property type="match status" value="2"/>
</dbReference>
<dbReference type="Gene3D" id="1.10.1030.10">
    <property type="entry name" value="Carbamoyl-phosphate synthetase, large subunit oligomerisation domain"/>
    <property type="match status" value="1"/>
</dbReference>
<feature type="binding site" evidence="16">
    <location>
        <position position="782"/>
    </location>
    <ligand>
        <name>ATP</name>
        <dbReference type="ChEBI" id="CHEBI:30616"/>
        <label>2</label>
    </ligand>
</feature>
<feature type="binding site" evidence="16">
    <location>
        <position position="780"/>
    </location>
    <ligand>
        <name>ATP</name>
        <dbReference type="ChEBI" id="CHEBI:30616"/>
        <label>2</label>
    </ligand>
</feature>
<dbReference type="InterPro" id="IPR005479">
    <property type="entry name" value="CPAse_ATP-bd"/>
</dbReference>
<comment type="function">
    <text evidence="16">Large subunit of the glutamine-dependent carbamoyl phosphate synthetase (CPSase). CPSase catalyzes the formation of carbamoyl phosphate from the ammonia moiety of glutamine, carbonate, and phosphate donated by ATP, constituting the first step of 2 biosynthetic pathways, one leading to arginine and/or urea and the other to pyrimidine nucleotides. The large subunit (synthetase) binds the substrates ammonia (free or transferred from glutamine from the small subunit), hydrogencarbonate and ATP and carries out an ATP-coupled ligase reaction, activating hydrogencarbonate by forming carboxy phosphate which reacts with ammonia to form carbamoyl phosphate.</text>
</comment>
<feature type="binding site" evidence="16">
    <location>
        <position position="755"/>
    </location>
    <ligand>
        <name>ATP</name>
        <dbReference type="ChEBI" id="CHEBI:30616"/>
        <label>2</label>
    </ligand>
</feature>
<dbReference type="Pfam" id="PF02787">
    <property type="entry name" value="CPSase_L_D3"/>
    <property type="match status" value="1"/>
</dbReference>
<feature type="binding site" evidence="16">
    <location>
        <position position="822"/>
    </location>
    <ligand>
        <name>Mg(2+)</name>
        <dbReference type="ChEBI" id="CHEBI:18420"/>
        <label>3</label>
    </ligand>
</feature>
<dbReference type="SUPFAM" id="SSF52335">
    <property type="entry name" value="Methylglyoxal synthase-like"/>
    <property type="match status" value="1"/>
</dbReference>
<dbReference type="GO" id="GO:0006541">
    <property type="term" value="P:glutamine metabolic process"/>
    <property type="evidence" value="ECO:0007669"/>
    <property type="project" value="TreeGrafter"/>
</dbReference>
<name>A0A6F8ZGA1_9FIRM</name>
<dbReference type="InterPro" id="IPR005483">
    <property type="entry name" value="CPSase_dom"/>
</dbReference>
<feature type="binding site" evidence="16">
    <location>
        <position position="243"/>
    </location>
    <ligand>
        <name>ATP</name>
        <dbReference type="ChEBI" id="CHEBI:30616"/>
        <label>1</label>
    </ligand>
</feature>
<feature type="binding site" evidence="16">
    <location>
        <position position="834"/>
    </location>
    <ligand>
        <name>Mg(2+)</name>
        <dbReference type="ChEBI" id="CHEBI:18420"/>
        <label>3</label>
    </ligand>
</feature>
<feature type="binding site" evidence="16">
    <location>
        <position position="836"/>
    </location>
    <ligand>
        <name>Mn(2+)</name>
        <dbReference type="ChEBI" id="CHEBI:29035"/>
        <label>4</label>
    </ligand>
</feature>
<dbReference type="PRINTS" id="PR00098">
    <property type="entry name" value="CPSASE"/>
</dbReference>
<dbReference type="InterPro" id="IPR016185">
    <property type="entry name" value="PreATP-grasp_dom_sf"/>
</dbReference>
<feature type="binding site" evidence="16">
    <location>
        <position position="836"/>
    </location>
    <ligand>
        <name>Mg(2+)</name>
        <dbReference type="ChEBI" id="CHEBI:18420"/>
        <label>4</label>
    </ligand>
</feature>
<dbReference type="CDD" id="cd01424">
    <property type="entry name" value="MGS_CPS_II"/>
    <property type="match status" value="1"/>
</dbReference>
<evidence type="ECO:0000256" key="6">
    <source>
        <dbReference type="ARBA" id="ARBA00022605"/>
    </source>
</evidence>
<feature type="binding site" evidence="16">
    <location>
        <position position="781"/>
    </location>
    <ligand>
        <name>ATP</name>
        <dbReference type="ChEBI" id="CHEBI:30616"/>
        <label>2</label>
    </ligand>
</feature>
<keyword evidence="6 16" id="KW-0028">Amino-acid biosynthesis</keyword>
<keyword evidence="5 16" id="KW-0436">Ligase</keyword>
<evidence type="ECO:0000256" key="7">
    <source>
        <dbReference type="ARBA" id="ARBA00022723"/>
    </source>
</evidence>
<keyword evidence="7" id="KW-0479">Metal-binding</keyword>
<comment type="cofactor">
    <cofactor evidence="16">
        <name>Mg(2+)</name>
        <dbReference type="ChEBI" id="CHEBI:18420"/>
    </cofactor>
    <cofactor evidence="16">
        <name>Mn(2+)</name>
        <dbReference type="ChEBI" id="CHEBI:29035"/>
    </cofactor>
    <text evidence="16">Binds 4 Mg(2+) or Mn(2+) ions per subunit.</text>
</comment>
<feature type="binding site" evidence="16">
    <location>
        <position position="297"/>
    </location>
    <ligand>
        <name>Mn(2+)</name>
        <dbReference type="ChEBI" id="CHEBI:29035"/>
        <label>1</label>
    </ligand>
</feature>
<evidence type="ECO:0000259" key="18">
    <source>
        <dbReference type="PROSITE" id="PS51855"/>
    </source>
</evidence>
<dbReference type="SMART" id="SM00851">
    <property type="entry name" value="MGS"/>
    <property type="match status" value="1"/>
</dbReference>
<accession>A0A6F8ZGA1</accession>
<dbReference type="Pfam" id="PF02142">
    <property type="entry name" value="MGS"/>
    <property type="match status" value="1"/>
</dbReference>
<dbReference type="UniPathway" id="UPA00070">
    <property type="reaction ID" value="UER00115"/>
</dbReference>
<feature type="binding site" evidence="16">
    <location>
        <position position="208"/>
    </location>
    <ligand>
        <name>ATP</name>
        <dbReference type="ChEBI" id="CHEBI:30616"/>
        <label>1</label>
    </ligand>
</feature>
<comment type="pathway">
    <text evidence="16">Pyrimidine metabolism; UMP biosynthesis via de novo pathway; (S)-dihydroorotate from bicarbonate: step 1/3.</text>
</comment>
<dbReference type="EC" id="6.3.4.16" evidence="16"/>
<comment type="subunit">
    <text evidence="16">Composed of two chains; the small (or glutamine) chain promotes the hydrolysis of glutamine to ammonia, which is used by the large (or ammonia) chain to synthesize carbamoyl phosphate. Tetramer of heterodimers (alpha,beta)4.</text>
</comment>
<dbReference type="PROSITE" id="PS00866">
    <property type="entry name" value="CPSASE_1"/>
    <property type="match status" value="2"/>
</dbReference>
<feature type="binding site" evidence="16">
    <location>
        <position position="176"/>
    </location>
    <ligand>
        <name>ATP</name>
        <dbReference type="ChEBI" id="CHEBI:30616"/>
        <label>1</label>
    </ligand>
</feature>
<feature type="binding site" evidence="16">
    <location>
        <position position="783"/>
    </location>
    <ligand>
        <name>ATP</name>
        <dbReference type="ChEBI" id="CHEBI:30616"/>
        <label>2</label>
    </ligand>
</feature>
<evidence type="ECO:0000256" key="8">
    <source>
        <dbReference type="ARBA" id="ARBA00022737"/>
    </source>
</evidence>
<evidence type="ECO:0000256" key="15">
    <source>
        <dbReference type="ARBA" id="ARBA00048816"/>
    </source>
</evidence>
<feature type="binding site" evidence="16">
    <location>
        <position position="210"/>
    </location>
    <ligand>
        <name>ATP</name>
        <dbReference type="ChEBI" id="CHEBI:30616"/>
        <label>1</label>
    </ligand>
</feature>
<dbReference type="FunFam" id="1.10.1030.10:FF:000002">
    <property type="entry name" value="Carbamoyl-phosphate synthase large chain"/>
    <property type="match status" value="1"/>
</dbReference>
<feature type="binding site" evidence="16">
    <location>
        <position position="749"/>
    </location>
    <ligand>
        <name>ATP</name>
        <dbReference type="ChEBI" id="CHEBI:30616"/>
        <label>2</label>
    </ligand>
</feature>
<dbReference type="InterPro" id="IPR006275">
    <property type="entry name" value="CPSase_lsu"/>
</dbReference>
<feature type="binding site" evidence="16">
    <location>
        <position position="299"/>
    </location>
    <ligand>
        <name>Mn(2+)</name>
        <dbReference type="ChEBI" id="CHEBI:29035"/>
        <label>2</label>
    </ligand>
</feature>
<dbReference type="PANTHER" id="PTHR11405">
    <property type="entry name" value="CARBAMOYLTRANSFERASE FAMILY MEMBER"/>
    <property type="match status" value="1"/>
</dbReference>
<dbReference type="GO" id="GO:0004087">
    <property type="term" value="F:carbamoyl-phosphate synthase (ammonia) activity"/>
    <property type="evidence" value="ECO:0007669"/>
    <property type="project" value="UniProtKB-EC"/>
</dbReference>
<keyword evidence="12 16" id="KW-0665">Pyrimidine biosynthesis</keyword>
<feature type="binding site" evidence="16">
    <location>
        <position position="299"/>
    </location>
    <ligand>
        <name>Mg(2+)</name>
        <dbReference type="ChEBI" id="CHEBI:18420"/>
        <label>2</label>
    </ligand>
</feature>
<dbReference type="InterPro" id="IPR011761">
    <property type="entry name" value="ATP-grasp"/>
</dbReference>
<evidence type="ECO:0000256" key="9">
    <source>
        <dbReference type="ARBA" id="ARBA00022741"/>
    </source>
</evidence>
<keyword evidence="9 16" id="KW-0547">Nucleotide-binding</keyword>
<dbReference type="EC" id="6.3.5.5" evidence="16"/>
<dbReference type="InterPro" id="IPR036897">
    <property type="entry name" value="CarbamoylP_synth_lsu_oligo_sf"/>
</dbReference>
<evidence type="ECO:0000256" key="3">
    <source>
        <dbReference type="ARBA" id="ARBA00009799"/>
    </source>
</evidence>
<feature type="domain" description="ATP-grasp" evidence="17">
    <location>
        <begin position="674"/>
        <end position="863"/>
    </location>
</feature>
<evidence type="ECO:0000313" key="20">
    <source>
        <dbReference type="Proteomes" id="UP000503399"/>
    </source>
</evidence>
<dbReference type="PROSITE" id="PS50975">
    <property type="entry name" value="ATP_GRASP"/>
    <property type="match status" value="2"/>
</dbReference>